<dbReference type="FunFam" id="3.30.160.60:FF:001498">
    <property type="entry name" value="Zinc finger protein 404"/>
    <property type="match status" value="1"/>
</dbReference>
<dbReference type="SMART" id="SM00355">
    <property type="entry name" value="ZnF_C2H2"/>
    <property type="match status" value="11"/>
</dbReference>
<dbReference type="PANTHER" id="PTHR24393">
    <property type="entry name" value="ZINC FINGER PROTEIN"/>
    <property type="match status" value="1"/>
</dbReference>
<keyword evidence="6" id="KW-0539">Nucleus</keyword>
<dbReference type="Pfam" id="PF00096">
    <property type="entry name" value="zf-C2H2"/>
    <property type="match status" value="3"/>
</dbReference>
<dbReference type="FunFam" id="3.30.160.60:FF:000110">
    <property type="entry name" value="Zinc finger protein-like"/>
    <property type="match status" value="1"/>
</dbReference>
<keyword evidence="3" id="KW-0677">Repeat</keyword>
<dbReference type="PROSITE" id="PS50157">
    <property type="entry name" value="ZINC_FINGER_C2H2_2"/>
    <property type="match status" value="8"/>
</dbReference>
<evidence type="ECO:0000256" key="7">
    <source>
        <dbReference type="SAM" id="MobiDB-lite"/>
    </source>
</evidence>
<dbReference type="GO" id="GO:0005634">
    <property type="term" value="C:nucleus"/>
    <property type="evidence" value="ECO:0007669"/>
    <property type="project" value="UniProtKB-SubCell"/>
</dbReference>
<feature type="region of interest" description="Disordered" evidence="7">
    <location>
        <begin position="73"/>
        <end position="94"/>
    </location>
</feature>
<dbReference type="OrthoDB" id="8112353at2759"/>
<evidence type="ECO:0000256" key="4">
    <source>
        <dbReference type="ARBA" id="ARBA00022771"/>
    </source>
</evidence>
<dbReference type="PANTHER" id="PTHR24393:SF34">
    <property type="entry name" value="PR_SET DOMAIN 13"/>
    <property type="match status" value="1"/>
</dbReference>
<dbReference type="Proteomes" id="UP000008820">
    <property type="component" value="Chromosome 2"/>
</dbReference>
<name>A0A6I8TXG8_AEDAE</name>
<feature type="domain" description="C2H2-type" evidence="8">
    <location>
        <begin position="293"/>
        <end position="320"/>
    </location>
</feature>
<dbReference type="GO" id="GO:0001228">
    <property type="term" value="F:DNA-binding transcription activator activity, RNA polymerase II-specific"/>
    <property type="evidence" value="ECO:0007669"/>
    <property type="project" value="TreeGrafter"/>
</dbReference>
<feature type="region of interest" description="Disordered" evidence="7">
    <location>
        <begin position="110"/>
        <end position="132"/>
    </location>
</feature>
<evidence type="ECO:0000256" key="6">
    <source>
        <dbReference type="ARBA" id="ARBA00023242"/>
    </source>
</evidence>
<keyword evidence="5" id="KW-0862">Zinc</keyword>
<feature type="domain" description="C2H2-type" evidence="8">
    <location>
        <begin position="205"/>
        <end position="233"/>
    </location>
</feature>
<feature type="region of interest" description="Disordered" evidence="7">
    <location>
        <begin position="1"/>
        <end position="22"/>
    </location>
</feature>
<accession>A0A6I8TXG8</accession>
<evidence type="ECO:0000256" key="1">
    <source>
        <dbReference type="ARBA" id="ARBA00004123"/>
    </source>
</evidence>
<evidence type="ECO:0000259" key="8">
    <source>
        <dbReference type="PROSITE" id="PS50157"/>
    </source>
</evidence>
<dbReference type="Gene3D" id="3.30.160.60">
    <property type="entry name" value="Classic Zinc Finger"/>
    <property type="match status" value="6"/>
</dbReference>
<evidence type="ECO:0000256" key="5">
    <source>
        <dbReference type="ARBA" id="ARBA00022833"/>
    </source>
</evidence>
<evidence type="ECO:0000313" key="10">
    <source>
        <dbReference type="Proteomes" id="UP000008820"/>
    </source>
</evidence>
<dbReference type="InterPro" id="IPR013087">
    <property type="entry name" value="Znf_C2H2_type"/>
</dbReference>
<feature type="compositionally biased region" description="Polar residues" evidence="7">
    <location>
        <begin position="116"/>
        <end position="126"/>
    </location>
</feature>
<feature type="domain" description="C2H2-type" evidence="8">
    <location>
        <begin position="385"/>
        <end position="412"/>
    </location>
</feature>
<reference evidence="9" key="2">
    <citation type="submission" date="2020-05" db="UniProtKB">
        <authorList>
            <consortium name="EnsemblMetazoa"/>
        </authorList>
    </citation>
    <scope>IDENTIFICATION</scope>
    <source>
        <strain evidence="9">LVP_AGWG</strain>
    </source>
</reference>
<evidence type="ECO:0000256" key="3">
    <source>
        <dbReference type="ARBA" id="ARBA00022737"/>
    </source>
</evidence>
<feature type="domain" description="C2H2-type" evidence="8">
    <location>
        <begin position="321"/>
        <end position="344"/>
    </location>
</feature>
<organism evidence="9 10">
    <name type="scientific">Aedes aegypti</name>
    <name type="common">Yellowfever mosquito</name>
    <name type="synonym">Culex aegypti</name>
    <dbReference type="NCBI Taxonomy" id="7159"/>
    <lineage>
        <taxon>Eukaryota</taxon>
        <taxon>Metazoa</taxon>
        <taxon>Ecdysozoa</taxon>
        <taxon>Arthropoda</taxon>
        <taxon>Hexapoda</taxon>
        <taxon>Insecta</taxon>
        <taxon>Pterygota</taxon>
        <taxon>Neoptera</taxon>
        <taxon>Endopterygota</taxon>
        <taxon>Diptera</taxon>
        <taxon>Nematocera</taxon>
        <taxon>Culicoidea</taxon>
        <taxon>Culicidae</taxon>
        <taxon>Culicinae</taxon>
        <taxon>Aedini</taxon>
        <taxon>Aedes</taxon>
        <taxon>Stegomyia</taxon>
    </lineage>
</organism>
<reference evidence="9 10" key="1">
    <citation type="submission" date="2017-06" db="EMBL/GenBank/DDBJ databases">
        <title>Aedes aegypti genome working group (AGWG) sequencing and assembly.</title>
        <authorList>
            <consortium name="Aedes aegypti Genome Working Group (AGWG)"/>
            <person name="Matthews B.J."/>
        </authorList>
    </citation>
    <scope>NUCLEOTIDE SEQUENCE [LARGE SCALE GENOMIC DNA]</scope>
    <source>
        <strain evidence="9 10">LVP_AGWG</strain>
    </source>
</reference>
<sequence>MDRQCSELKIKQETPDETDYNYGIGEIPSAEPRNAHFECDPSSNSAAITDFKQIKKEDDLILDSREKNDLNMKNALTNERLKSEPLEPNIEPGYQSNYIKQEPELMLESDELPPDQESSSETSATKPPQKKRTATIYRQLIDPNKCYLCDLIFDNPESREMHLAVHMDMLPYECEVCTSESGAPVKITSSLVQLHRHVQMHTNKLKCPKCPSRFNKKRSLTEHVLTKHSKDAGDKEACPICGVKMIRRYLMRHMRGHESLEEGRYTCSFCGRKCKSRPCLISHERCHTNEHPYKCKYCSKTFKTQSPLIGHERIHTGEKPYSCQICGSSYRWLSSLKVHSEAAHGTTLETPSQPPEYKCEMEGCDFRTNKRTQLTKHRAKHRMEYQCTFCSKRFPDGNQLKMHEGIHQERNFHCEQCSKSFRTKRYLTKHMVLHGTNRQFVCRTCDKSYFTKQYLRKHLMKHVECQSKDQMDVIIGKKTAVNPTTSRAKRNQ</sequence>
<gene>
    <name evidence="9" type="primary">110677040</name>
</gene>
<dbReference type="GO" id="GO:0008270">
    <property type="term" value="F:zinc ion binding"/>
    <property type="evidence" value="ECO:0007669"/>
    <property type="project" value="UniProtKB-KW"/>
</dbReference>
<dbReference type="AlphaFoldDB" id="A0A6I8TXG8"/>
<dbReference type="GO" id="GO:0000978">
    <property type="term" value="F:RNA polymerase II cis-regulatory region sequence-specific DNA binding"/>
    <property type="evidence" value="ECO:0007669"/>
    <property type="project" value="TreeGrafter"/>
</dbReference>
<feature type="domain" description="C2H2-type" evidence="8">
    <location>
        <begin position="440"/>
        <end position="467"/>
    </location>
</feature>
<dbReference type="PROSITE" id="PS00028">
    <property type="entry name" value="ZINC_FINGER_C2H2_1"/>
    <property type="match status" value="8"/>
</dbReference>
<dbReference type="InParanoid" id="A0A6I8TXG8"/>
<keyword evidence="10" id="KW-1185">Reference proteome</keyword>
<dbReference type="EnsemblMetazoa" id="AAEL019891-RA">
    <property type="protein sequence ID" value="AAEL019891-PA"/>
    <property type="gene ID" value="AAEL019891"/>
</dbReference>
<dbReference type="InterPro" id="IPR036236">
    <property type="entry name" value="Znf_C2H2_sf"/>
</dbReference>
<feature type="compositionally biased region" description="Basic and acidic residues" evidence="7">
    <location>
        <begin position="1"/>
        <end position="14"/>
    </location>
</feature>
<keyword evidence="2" id="KW-0479">Metal-binding</keyword>
<feature type="domain" description="C2H2-type" evidence="8">
    <location>
        <begin position="412"/>
        <end position="439"/>
    </location>
</feature>
<proteinExistence type="predicted"/>
<evidence type="ECO:0000256" key="2">
    <source>
        <dbReference type="ARBA" id="ARBA00022723"/>
    </source>
</evidence>
<dbReference type="SUPFAM" id="SSF57667">
    <property type="entry name" value="beta-beta-alpha zinc fingers"/>
    <property type="match status" value="5"/>
</dbReference>
<keyword evidence="4" id="KW-0863">Zinc-finger</keyword>
<feature type="domain" description="C2H2-type" evidence="8">
    <location>
        <begin position="357"/>
        <end position="386"/>
    </location>
</feature>
<protein>
    <recommendedName>
        <fullName evidence="8">C2H2-type domain-containing protein</fullName>
    </recommendedName>
</protein>
<dbReference type="FunFam" id="3.30.160.60:FF:000624">
    <property type="entry name" value="zinc finger protein 697"/>
    <property type="match status" value="1"/>
</dbReference>
<comment type="subcellular location">
    <subcellularLocation>
        <location evidence="1">Nucleus</location>
    </subcellularLocation>
</comment>
<feature type="domain" description="C2H2-type" evidence="8">
    <location>
        <begin position="265"/>
        <end position="292"/>
    </location>
</feature>
<evidence type="ECO:0000313" key="9">
    <source>
        <dbReference type="EnsemblMetazoa" id="AAEL019891-PA"/>
    </source>
</evidence>